<dbReference type="OMA" id="HNTACHT"/>
<dbReference type="GeneID" id="103521246"/>
<dbReference type="SUPFAM" id="SSF53098">
    <property type="entry name" value="Ribonuclease H-like"/>
    <property type="match status" value="1"/>
</dbReference>
<dbReference type="Gene3D" id="3.30.420.10">
    <property type="entry name" value="Ribonuclease H-like superfamily/Ribonuclease H"/>
    <property type="match status" value="1"/>
</dbReference>
<dbReference type="KEGG" id="dci:103521246"/>
<sequence>MRDKDKDTLISLMQESINNLANFSKSTGLFFSSEKTKAVMFSRKNKQNVNSINLTMGEQRIEVVNSARFLGLIFDRKLTWTEHLKTLKKSCYNRTRILKTLSKKAWGSNRKMLISLYKTLIRSKLDYGSIVYNSATSKTLQMLDPVQNQCLRLATGAFRSSPTVSLEAETSEPNLKIRRSILTCNYIAKVMHHNSTNPNFKRINNPPYKVLYENSTKLKPTVGIQRELLMNDIPFHNVITQREPKEFWLHKKPCCNLSLTLYKKDGMPHQIFQQEFQRNMNENYTNFVQVYTDGSKSDSSVGCAFVIPQLHIVKKQTLNPKSSIFHAELLAISDAVSTIKTQSIGEAVIISDSLSALQAISSMSHPNPLVQSIQEEISNILNSTIKFFWCPSHVGIAGNDAADLEAKSALGDPVSHNVLFLDEIKTLTKKHFVHLWNNTWTEVNPAHNKLRRIKNSIFPWSSSCQKSRLDEVCIMRLRIGHTKATHSFLFKREDPPTCEKCDAPLTVEHILLSCQNMRFRPSSFTNLSMSDILKDDPSSIDVLMRFLKRNNFLKHL</sequence>
<evidence type="ECO:0000313" key="2">
    <source>
        <dbReference type="Proteomes" id="UP000079169"/>
    </source>
</evidence>
<dbReference type="PROSITE" id="PS50879">
    <property type="entry name" value="RNASE_H_1"/>
    <property type="match status" value="1"/>
</dbReference>
<dbReference type="PaxDb" id="121845-A0A1S3DMH5"/>
<gene>
    <name evidence="3" type="primary">LOC103521246</name>
</gene>
<proteinExistence type="predicted"/>
<accession>A0A1S3DMH5</accession>
<feature type="domain" description="RNase H type-1" evidence="1">
    <location>
        <begin position="284"/>
        <end position="411"/>
    </location>
</feature>
<reference evidence="3" key="1">
    <citation type="submission" date="2025-08" db="UniProtKB">
        <authorList>
            <consortium name="RefSeq"/>
        </authorList>
    </citation>
    <scope>IDENTIFICATION</scope>
</reference>
<dbReference type="PANTHER" id="PTHR33481:SF1">
    <property type="entry name" value="ENDONUCLEASE_EXONUCLEASE_PHOSPHATASE DOMAIN-CONTAINING PROTEIN-RELATED"/>
    <property type="match status" value="1"/>
</dbReference>
<evidence type="ECO:0000313" key="3">
    <source>
        <dbReference type="RefSeq" id="XP_008484573.1"/>
    </source>
</evidence>
<dbReference type="STRING" id="121845.A0A1S3DMH5"/>
<dbReference type="GO" id="GO:0004523">
    <property type="term" value="F:RNA-DNA hybrid ribonuclease activity"/>
    <property type="evidence" value="ECO:0007669"/>
    <property type="project" value="InterPro"/>
</dbReference>
<dbReference type="InterPro" id="IPR002156">
    <property type="entry name" value="RNaseH_domain"/>
</dbReference>
<dbReference type="CDD" id="cd09276">
    <property type="entry name" value="Rnase_HI_RT_non_LTR"/>
    <property type="match status" value="1"/>
</dbReference>
<keyword evidence="2" id="KW-1185">Reference proteome</keyword>
<name>A0A1S3DMH5_DIACI</name>
<protein>
    <submittedName>
        <fullName evidence="3">Uncharacterized protein LOC103521246</fullName>
    </submittedName>
</protein>
<dbReference type="AlphaFoldDB" id="A0A1S3DMH5"/>
<dbReference type="Proteomes" id="UP000079169">
    <property type="component" value="Unplaced"/>
</dbReference>
<dbReference type="PANTHER" id="PTHR33481">
    <property type="entry name" value="REVERSE TRANSCRIPTASE"/>
    <property type="match status" value="1"/>
</dbReference>
<dbReference type="RefSeq" id="XP_008484573.1">
    <property type="nucleotide sequence ID" value="XM_008486351.1"/>
</dbReference>
<organism evidence="2 3">
    <name type="scientific">Diaphorina citri</name>
    <name type="common">Asian citrus psyllid</name>
    <dbReference type="NCBI Taxonomy" id="121845"/>
    <lineage>
        <taxon>Eukaryota</taxon>
        <taxon>Metazoa</taxon>
        <taxon>Ecdysozoa</taxon>
        <taxon>Arthropoda</taxon>
        <taxon>Hexapoda</taxon>
        <taxon>Insecta</taxon>
        <taxon>Pterygota</taxon>
        <taxon>Neoptera</taxon>
        <taxon>Paraneoptera</taxon>
        <taxon>Hemiptera</taxon>
        <taxon>Sternorrhyncha</taxon>
        <taxon>Psylloidea</taxon>
        <taxon>Psyllidae</taxon>
        <taxon>Diaphorininae</taxon>
        <taxon>Diaphorina</taxon>
    </lineage>
</organism>
<dbReference type="InterPro" id="IPR012337">
    <property type="entry name" value="RNaseH-like_sf"/>
</dbReference>
<dbReference type="Pfam" id="PF00075">
    <property type="entry name" value="RNase_H"/>
    <property type="match status" value="1"/>
</dbReference>
<dbReference type="InterPro" id="IPR036397">
    <property type="entry name" value="RNaseH_sf"/>
</dbReference>
<dbReference type="GO" id="GO:0003676">
    <property type="term" value="F:nucleic acid binding"/>
    <property type="evidence" value="ECO:0007669"/>
    <property type="project" value="InterPro"/>
</dbReference>
<evidence type="ECO:0000259" key="1">
    <source>
        <dbReference type="PROSITE" id="PS50879"/>
    </source>
</evidence>